<dbReference type="Pfam" id="PF01494">
    <property type="entry name" value="FAD_binding_3"/>
    <property type="match status" value="1"/>
</dbReference>
<accession>A0A7Y0RAB8</accession>
<evidence type="ECO:0000313" key="3">
    <source>
        <dbReference type="EMBL" id="NMT62714.1"/>
    </source>
</evidence>
<dbReference type="GO" id="GO:0071949">
    <property type="term" value="F:FAD binding"/>
    <property type="evidence" value="ECO:0007669"/>
    <property type="project" value="InterPro"/>
</dbReference>
<proteinExistence type="predicted"/>
<protein>
    <submittedName>
        <fullName evidence="3">Bifunctional salicylyl-CoA 5-hydroxylase/oxidoreductase</fullName>
    </submittedName>
</protein>
<dbReference type="NCBIfam" id="NF006101">
    <property type="entry name" value="PRK08255.1"/>
    <property type="match status" value="1"/>
</dbReference>
<dbReference type="InterPro" id="IPR013785">
    <property type="entry name" value="Aldolase_TIM"/>
</dbReference>
<dbReference type="Pfam" id="PF00724">
    <property type="entry name" value="Oxidored_FMN"/>
    <property type="match status" value="1"/>
</dbReference>
<feature type="domain" description="FAD-binding" evidence="2">
    <location>
        <begin position="2"/>
        <end position="293"/>
    </location>
</feature>
<dbReference type="GO" id="GO:0050661">
    <property type="term" value="F:NADP binding"/>
    <property type="evidence" value="ECO:0007669"/>
    <property type="project" value="InterPro"/>
</dbReference>
<dbReference type="EMBL" id="JABCKY010000001">
    <property type="protein sequence ID" value="NMT62714.1"/>
    <property type="molecule type" value="Genomic_DNA"/>
</dbReference>
<dbReference type="Gene3D" id="3.30.9.20">
    <property type="match status" value="1"/>
</dbReference>
<sequence length="787" mass="89381">MKITVIGGGPGGLYAAILMKKQWPDYDITVYERNAPDSSFGFGVVFSDETLGFLDDYDNPSYEAIRRSFAYWDNVDVHFKGEVIRCAGNGFCGCSRLTLLQILQDRCQEVGVHLNFNTEIESVDQFSDSDLIIAADGIGSFIREQYKDWFQPQVDLRRNYFCWLGSSRELDAFKYFFRETQHGPVVSHSYQYEPGRSTWVIEMPPETWEGFGFGQMLEEEYTKVIEDIFAEELDGHSFITNRSLWRRFPAIRNKHWVKDNIVLLGDSQHTAHYSIGSGTKLAMESAIALFEAMKTNSEVPAALTAFERDRRTDVEVTQHAADVSLSWFENMGRYWDMEPLQFAFGCMSRSKKLTYENLRLRDQAFVDQCTEVFNRQVQAAGFDVDTDTPPMFTPFQLREMTLDNRVVLSPMAQYKAQDGVPNEWHFVHYASRAIGGAALVYTEMTCPSPDARITPGCTGLWNEEQRDAFKRIVDFAHNESRAKMCMQLGHAGRKGSTQLGWDKMDHPLPEGNWPIYSASPIPYLPESQVPIELTREHMDQVVSDFARSARYADEAGFDMLELHMAHGYLLASFISPLTNQRKDEYGGSLENRLRFPREVFHAVREVWPAEKPMSIRVSGGDWHEGGLTTEDLKELAVVFRDAGVDLIDVSAGQTVADQKPVYGRMFQTPFSDLVRNEAGVSTITVGNITSADQVNTILVAGRADLVAMARPHLSDPYFTLRSAAWYEQKNQFWPKPYLAGKFQLLRQSEKERDELVELKTMARPRSHEVIAPNEKLEAGVGPAKISS</sequence>
<evidence type="ECO:0000313" key="4">
    <source>
        <dbReference type="Proteomes" id="UP000567186"/>
    </source>
</evidence>
<dbReference type="InterPro" id="IPR044152">
    <property type="entry name" value="YqjM-like"/>
</dbReference>
<dbReference type="PANTHER" id="PTHR43303:SF3">
    <property type="entry name" value="BLR3436 PROTEIN"/>
    <property type="match status" value="1"/>
</dbReference>
<dbReference type="PANTHER" id="PTHR43303">
    <property type="entry name" value="NADPH DEHYDROGENASE C23G7.10C-RELATED"/>
    <property type="match status" value="1"/>
</dbReference>
<dbReference type="InterPro" id="IPR002938">
    <property type="entry name" value="FAD-bd"/>
</dbReference>
<dbReference type="SUPFAM" id="SSF51395">
    <property type="entry name" value="FMN-linked oxidoreductases"/>
    <property type="match status" value="1"/>
</dbReference>
<dbReference type="AlphaFoldDB" id="A0A7Y0RAB8"/>
<reference evidence="3 4" key="1">
    <citation type="submission" date="2020-04" db="EMBL/GenBank/DDBJ databases">
        <title>Marinobacter oceani sp. nov., isolated from marine solar saltern.</title>
        <authorList>
            <person name="Chen X.-Y."/>
        </authorList>
    </citation>
    <scope>NUCLEOTIDE SEQUENCE [LARGE SCALE GENOMIC DNA]</scope>
    <source>
        <strain evidence="3 4">W62</strain>
    </source>
</reference>
<dbReference type="PRINTS" id="PR00420">
    <property type="entry name" value="RNGMNOXGNASE"/>
</dbReference>
<dbReference type="Gene3D" id="3.50.50.60">
    <property type="entry name" value="FAD/NAD(P)-binding domain"/>
    <property type="match status" value="1"/>
</dbReference>
<comment type="caution">
    <text evidence="3">The sequence shown here is derived from an EMBL/GenBank/DDBJ whole genome shotgun (WGS) entry which is preliminary data.</text>
</comment>
<evidence type="ECO:0000259" key="2">
    <source>
        <dbReference type="Pfam" id="PF01494"/>
    </source>
</evidence>
<name>A0A7Y0RAB8_9GAMM</name>
<evidence type="ECO:0000259" key="1">
    <source>
        <dbReference type="Pfam" id="PF00724"/>
    </source>
</evidence>
<dbReference type="InterPro" id="IPR036188">
    <property type="entry name" value="FAD/NAD-bd_sf"/>
</dbReference>
<dbReference type="Gene3D" id="3.20.20.70">
    <property type="entry name" value="Aldolase class I"/>
    <property type="match status" value="1"/>
</dbReference>
<dbReference type="InterPro" id="IPR001155">
    <property type="entry name" value="OxRdtase_FMN_N"/>
</dbReference>
<gene>
    <name evidence="3" type="ORF">HIU99_03800</name>
</gene>
<organism evidence="3 4">
    <name type="scientific">Marinobacter orientalis</name>
    <dbReference type="NCBI Taxonomy" id="1928859"/>
    <lineage>
        <taxon>Bacteria</taxon>
        <taxon>Pseudomonadati</taxon>
        <taxon>Pseudomonadota</taxon>
        <taxon>Gammaproteobacteria</taxon>
        <taxon>Pseudomonadales</taxon>
        <taxon>Marinobacteraceae</taxon>
        <taxon>Marinobacter</taxon>
    </lineage>
</organism>
<dbReference type="SUPFAM" id="SSF51905">
    <property type="entry name" value="FAD/NAD(P)-binding domain"/>
    <property type="match status" value="1"/>
</dbReference>
<dbReference type="GO" id="GO:0010181">
    <property type="term" value="F:FMN binding"/>
    <property type="evidence" value="ECO:0007669"/>
    <property type="project" value="InterPro"/>
</dbReference>
<dbReference type="Proteomes" id="UP000567186">
    <property type="component" value="Unassembled WGS sequence"/>
</dbReference>
<dbReference type="OrthoDB" id="8523426at2"/>
<dbReference type="RefSeq" id="WP_135954081.1">
    <property type="nucleotide sequence ID" value="NZ_JABCKY010000001.1"/>
</dbReference>
<dbReference type="CDD" id="cd02932">
    <property type="entry name" value="OYE_YqiM_FMN"/>
    <property type="match status" value="1"/>
</dbReference>
<dbReference type="GO" id="GO:0003959">
    <property type="term" value="F:NADPH dehydrogenase activity"/>
    <property type="evidence" value="ECO:0007669"/>
    <property type="project" value="InterPro"/>
</dbReference>
<feature type="domain" description="NADH:flavin oxidoreductase/NADH oxidase N-terminal" evidence="1">
    <location>
        <begin position="391"/>
        <end position="721"/>
    </location>
</feature>
<keyword evidence="4" id="KW-1185">Reference proteome</keyword>